<comment type="caution">
    <text evidence="8">The sequence shown here is derived from an EMBL/GenBank/DDBJ whole genome shotgun (WGS) entry which is preliminary data.</text>
</comment>
<dbReference type="InterPro" id="IPR007627">
    <property type="entry name" value="RNA_pol_sigma70_r2"/>
</dbReference>
<keyword evidence="3" id="KW-0731">Sigma factor</keyword>
<evidence type="ECO:0000256" key="3">
    <source>
        <dbReference type="ARBA" id="ARBA00023082"/>
    </source>
</evidence>
<keyword evidence="5" id="KW-0804">Transcription</keyword>
<protein>
    <submittedName>
        <fullName evidence="8">Sigma-70 family RNA polymerase sigma factor</fullName>
    </submittedName>
</protein>
<dbReference type="Proteomes" id="UP001168552">
    <property type="component" value="Unassembled WGS sequence"/>
</dbReference>
<dbReference type="Gene3D" id="1.10.1740.10">
    <property type="match status" value="1"/>
</dbReference>
<proteinExistence type="inferred from homology"/>
<dbReference type="EMBL" id="JAUHJS010000008">
    <property type="protein sequence ID" value="MDN4166794.1"/>
    <property type="molecule type" value="Genomic_DNA"/>
</dbReference>
<sequence>MEKTKPHIDESALVALLKNKDRKAFSQLYDNYSSALYGVVFRVVQEEEMAQDVLQEVFLKIWENIAGYDASKGRLFTWMLNIARNASIDKTRSAEFKKVAKNQPLEDTFRKVEKRNPIENKVEYIGIRNLVEKLKPEHKSIVDLIYLQGYTQSEVAEELNIPLGTVKTRVKLAINHLRELI</sequence>
<dbReference type="NCBIfam" id="TIGR02937">
    <property type="entry name" value="sigma70-ECF"/>
    <property type="match status" value="1"/>
</dbReference>
<evidence type="ECO:0000256" key="1">
    <source>
        <dbReference type="ARBA" id="ARBA00010641"/>
    </source>
</evidence>
<dbReference type="CDD" id="cd06171">
    <property type="entry name" value="Sigma70_r4"/>
    <property type="match status" value="1"/>
</dbReference>
<dbReference type="InterPro" id="IPR013325">
    <property type="entry name" value="RNA_pol_sigma_r2"/>
</dbReference>
<name>A0ABT8F968_9BACT</name>
<organism evidence="8 9">
    <name type="scientific">Shiella aurantiaca</name>
    <dbReference type="NCBI Taxonomy" id="3058365"/>
    <lineage>
        <taxon>Bacteria</taxon>
        <taxon>Pseudomonadati</taxon>
        <taxon>Bacteroidota</taxon>
        <taxon>Cytophagia</taxon>
        <taxon>Cytophagales</taxon>
        <taxon>Shiellaceae</taxon>
        <taxon>Shiella</taxon>
    </lineage>
</organism>
<keyword evidence="2" id="KW-0805">Transcription regulation</keyword>
<evidence type="ECO:0000259" key="6">
    <source>
        <dbReference type="Pfam" id="PF04542"/>
    </source>
</evidence>
<evidence type="ECO:0000313" key="8">
    <source>
        <dbReference type="EMBL" id="MDN4166794.1"/>
    </source>
</evidence>
<dbReference type="InterPro" id="IPR007630">
    <property type="entry name" value="RNA_pol_sigma70_r4"/>
</dbReference>
<evidence type="ECO:0000256" key="2">
    <source>
        <dbReference type="ARBA" id="ARBA00023015"/>
    </source>
</evidence>
<dbReference type="PANTHER" id="PTHR43133:SF62">
    <property type="entry name" value="RNA POLYMERASE SIGMA FACTOR SIGZ"/>
    <property type="match status" value="1"/>
</dbReference>
<dbReference type="InterPro" id="IPR013324">
    <property type="entry name" value="RNA_pol_sigma_r3/r4-like"/>
</dbReference>
<dbReference type="InterPro" id="IPR014284">
    <property type="entry name" value="RNA_pol_sigma-70_dom"/>
</dbReference>
<accession>A0ABT8F968</accession>
<evidence type="ECO:0000259" key="7">
    <source>
        <dbReference type="Pfam" id="PF04545"/>
    </source>
</evidence>
<evidence type="ECO:0000256" key="5">
    <source>
        <dbReference type="ARBA" id="ARBA00023163"/>
    </source>
</evidence>
<dbReference type="SUPFAM" id="SSF88659">
    <property type="entry name" value="Sigma3 and sigma4 domains of RNA polymerase sigma factors"/>
    <property type="match status" value="1"/>
</dbReference>
<reference evidence="8" key="1">
    <citation type="submission" date="2023-06" db="EMBL/GenBank/DDBJ databases">
        <title>Cytophagales bacterium Strain LB-30, isolated from soil.</title>
        <authorList>
            <person name="Liu B."/>
        </authorList>
    </citation>
    <scope>NUCLEOTIDE SEQUENCE</scope>
    <source>
        <strain evidence="8">LB-30</strain>
    </source>
</reference>
<evidence type="ECO:0000256" key="4">
    <source>
        <dbReference type="ARBA" id="ARBA00023125"/>
    </source>
</evidence>
<feature type="domain" description="RNA polymerase sigma-70 region 2" evidence="6">
    <location>
        <begin position="28"/>
        <end position="94"/>
    </location>
</feature>
<evidence type="ECO:0000313" key="9">
    <source>
        <dbReference type="Proteomes" id="UP001168552"/>
    </source>
</evidence>
<keyword evidence="4" id="KW-0238">DNA-binding</keyword>
<dbReference type="InterPro" id="IPR036388">
    <property type="entry name" value="WH-like_DNA-bd_sf"/>
</dbReference>
<dbReference type="Pfam" id="PF04545">
    <property type="entry name" value="Sigma70_r4"/>
    <property type="match status" value="1"/>
</dbReference>
<dbReference type="Pfam" id="PF04542">
    <property type="entry name" value="Sigma70_r2"/>
    <property type="match status" value="1"/>
</dbReference>
<dbReference type="SUPFAM" id="SSF88946">
    <property type="entry name" value="Sigma2 domain of RNA polymerase sigma factors"/>
    <property type="match status" value="1"/>
</dbReference>
<dbReference type="Gene3D" id="1.10.10.10">
    <property type="entry name" value="Winged helix-like DNA-binding domain superfamily/Winged helix DNA-binding domain"/>
    <property type="match status" value="1"/>
</dbReference>
<keyword evidence="9" id="KW-1185">Reference proteome</keyword>
<comment type="similarity">
    <text evidence="1">Belongs to the sigma-70 factor family. ECF subfamily.</text>
</comment>
<dbReference type="InterPro" id="IPR039425">
    <property type="entry name" value="RNA_pol_sigma-70-like"/>
</dbReference>
<gene>
    <name evidence="8" type="ORF">QWY31_14880</name>
</gene>
<feature type="domain" description="RNA polymerase sigma-70 region 4" evidence="7">
    <location>
        <begin position="132"/>
        <end position="179"/>
    </location>
</feature>
<dbReference type="PANTHER" id="PTHR43133">
    <property type="entry name" value="RNA POLYMERASE ECF-TYPE SIGMA FACTO"/>
    <property type="match status" value="1"/>
</dbReference>